<organism evidence="2 3">
    <name type="scientific">Arthrospiribacter ruber</name>
    <dbReference type="NCBI Taxonomy" id="2487934"/>
    <lineage>
        <taxon>Bacteria</taxon>
        <taxon>Pseudomonadati</taxon>
        <taxon>Bacteroidota</taxon>
        <taxon>Cytophagia</taxon>
        <taxon>Cytophagales</taxon>
        <taxon>Cyclobacteriaceae</taxon>
        <taxon>Arthrospiribacter</taxon>
    </lineage>
</organism>
<keyword evidence="1" id="KW-0808">Transferase</keyword>
<evidence type="ECO:0000313" key="3">
    <source>
        <dbReference type="Proteomes" id="UP000727490"/>
    </source>
</evidence>
<dbReference type="EMBL" id="RPHB01000004">
    <property type="protein sequence ID" value="MBW3468216.1"/>
    <property type="molecule type" value="Genomic_DNA"/>
</dbReference>
<dbReference type="GO" id="GO:0031388">
    <property type="term" value="P:organic acid phosphorylation"/>
    <property type="evidence" value="ECO:0007669"/>
    <property type="project" value="InterPro"/>
</dbReference>
<sequence>MNILVAPNAFKGTIEAEDAAALIAGALEEKYPDLNIMQCPIADGGDGTCYLLGRALGLEPQFMYALNAIGKPVQGYYFLTKNHTTAYLDVSTVSGIKDLHEVEKQADLAQTYGTGEMVLNAVQKGAKHIVLGLGGSASIDLATGILGALGFVFLDQKGRQIPFFSPDFIHKVRHIQRPIQKQELQFTCLCDVDNFFFGDNGAIPVFGPQKGLDSKNSAQFEKDCGRLLEFYASKSGKVIEDSSGFGAAGGIAFGLSYFYPLEIQMGAKWFFENIGMEEKVAWADCIITGEGKYDSQSAGGKGSYELLQLAKKSGKKCFLITSGNEAIRAGFDHVGVLPDLDFSNERYKTIAAQNLKEVVKGLPLSASL</sequence>
<dbReference type="AlphaFoldDB" id="A0A951MEX3"/>
<reference evidence="2 3" key="1">
    <citation type="journal article" date="2020" name="Syst. Appl. Microbiol.">
        <title>Arthrospiribacter ruber gen. nov., sp. nov., a novel bacterium isolated from Arthrospira cultures.</title>
        <authorList>
            <person name="Waleron M."/>
            <person name="Misztak A."/>
            <person name="Waleron M.M."/>
            <person name="Furmaniak M."/>
            <person name="Mrozik A."/>
            <person name="Waleron K."/>
        </authorList>
    </citation>
    <scope>NUCLEOTIDE SEQUENCE [LARGE SCALE GENOMIC DNA]</scope>
    <source>
        <strain evidence="2 3">DPMB0001</strain>
    </source>
</reference>
<comment type="similarity">
    <text evidence="1">Belongs to the glycerate kinase type-1 family.</text>
</comment>
<protein>
    <submittedName>
        <fullName evidence="2">Glycerate kinase</fullName>
    </submittedName>
</protein>
<evidence type="ECO:0000313" key="2">
    <source>
        <dbReference type="EMBL" id="MBW3468216.1"/>
    </source>
</evidence>
<dbReference type="PIRSF" id="PIRSF006078">
    <property type="entry name" value="GlxK"/>
    <property type="match status" value="1"/>
</dbReference>
<dbReference type="InterPro" id="IPR004381">
    <property type="entry name" value="Glycerate_kinase"/>
</dbReference>
<proteinExistence type="inferred from homology"/>
<gene>
    <name evidence="2" type="ORF">EGN73_10375</name>
</gene>
<dbReference type="GO" id="GO:0008887">
    <property type="term" value="F:glycerate kinase activity"/>
    <property type="evidence" value="ECO:0007669"/>
    <property type="project" value="InterPro"/>
</dbReference>
<evidence type="ECO:0000256" key="1">
    <source>
        <dbReference type="PIRNR" id="PIRNR006078"/>
    </source>
</evidence>
<dbReference type="RefSeq" id="WP_219289161.1">
    <property type="nucleotide sequence ID" value="NZ_RPHB01000004.1"/>
</dbReference>
<keyword evidence="1 2" id="KW-0418">Kinase</keyword>
<accession>A0A951MEX3</accession>
<dbReference type="Pfam" id="PF02595">
    <property type="entry name" value="Gly_kinase"/>
    <property type="match status" value="1"/>
</dbReference>
<comment type="caution">
    <text evidence="2">The sequence shown here is derived from an EMBL/GenBank/DDBJ whole genome shotgun (WGS) entry which is preliminary data.</text>
</comment>
<dbReference type="PANTHER" id="PTHR21599">
    <property type="entry name" value="GLYCERATE KINASE"/>
    <property type="match status" value="1"/>
</dbReference>
<dbReference type="Proteomes" id="UP000727490">
    <property type="component" value="Unassembled WGS sequence"/>
</dbReference>
<dbReference type="NCBIfam" id="TIGR00045">
    <property type="entry name" value="glycerate kinase"/>
    <property type="match status" value="1"/>
</dbReference>
<dbReference type="PANTHER" id="PTHR21599:SF0">
    <property type="entry name" value="GLYCERATE KINASE"/>
    <property type="match status" value="1"/>
</dbReference>
<keyword evidence="3" id="KW-1185">Reference proteome</keyword>
<name>A0A951MEX3_9BACT</name>